<dbReference type="AlphaFoldDB" id="A0A1T4YZQ5"/>
<dbReference type="EMBL" id="LT796768">
    <property type="protein sequence ID" value="SKB06791.1"/>
    <property type="molecule type" value="Genomic_DNA"/>
</dbReference>
<dbReference type="NCBIfam" id="NF002937">
    <property type="entry name" value="PRK03584.1"/>
    <property type="match status" value="1"/>
</dbReference>
<dbReference type="Pfam" id="PF13193">
    <property type="entry name" value="AMP-binding_C"/>
    <property type="match status" value="1"/>
</dbReference>
<name>A0A1T4YZQ5_9ACTN</name>
<dbReference type="Gene3D" id="3.30.300.30">
    <property type="match status" value="1"/>
</dbReference>
<sequence length="711" mass="78048">MSHDIGNSRTCICGFGCCHSRGPLRAEVRHDDNEGDFIFTARRVGDLRRVTEEATTISTTPEIIWHPDPSVETELHRFTAWLRDERDVDVPTYDDLWNWSVTDIEGFWHAIWDRFEVGPPIDHADVLPEEGMPSPVWFRGSRVNTAEFLLRPRAEGSSTAIVTVGEDGSAETVSWDELRRQTANLAATMRELGVNRGDVVVGYLPNVAEALISFLATASLGALWAGVGQDYAAQAATDRFAQLEPVLLIAADGHLFNGRERDQREAVRELRSSLPSLRGVIGVTRLGPGLDDVVDWSDAVATDVPFEPVSTDFNDPLWVLFSSGTTGLPKGIVHSHGGVAVEQAKSGNLHWDMGVDDVYFWYTSPSWVMWNSLAGALGTGTTVVCFDGAPKPTGETSLWQIVADQKVTIFGTSPGFLMMSQDAGVRPAAEHDLSHLRMMGSTGSPLAQRSFPYVRDEVGPIPLFSQSGGTDVCASFALGAPTVPIWSGELSVRGLGIATAAWDDDGQPVIDHVGELVVTRSMPSMPLRFWNDPDGAKYRAAYFETFPGVWRHGDWITVTDRGTVVVHGRSDSTLNRNGVRMGSADIYAAVESMDEIVEALVIGAEEADGGYWMPLFVVLQDRTELDEALVETIRTRIREKASPRHVPDEVIAVRGIPHTKTGKKLEVPIKRLIQGTAMDQVVARTAVDDFSLMEEFQDRAERRLKQVAERG</sequence>
<dbReference type="InterPro" id="IPR045851">
    <property type="entry name" value="AMP-bd_C_sf"/>
</dbReference>
<dbReference type="GO" id="GO:0005524">
    <property type="term" value="F:ATP binding"/>
    <property type="evidence" value="ECO:0007669"/>
    <property type="project" value="UniProtKB-KW"/>
</dbReference>
<evidence type="ECO:0000259" key="5">
    <source>
        <dbReference type="Pfam" id="PF00501"/>
    </source>
</evidence>
<dbReference type="NCBIfam" id="TIGR01217">
    <property type="entry name" value="ac_ac_CoA_syn"/>
    <property type="match status" value="1"/>
</dbReference>
<dbReference type="RefSeq" id="WP_078699526.1">
    <property type="nucleotide sequence ID" value="NZ_LT796768.1"/>
</dbReference>
<keyword evidence="9" id="KW-1185">Reference proteome</keyword>
<dbReference type="STRING" id="1736691.SAMN06295964_1445"/>
<evidence type="ECO:0000256" key="1">
    <source>
        <dbReference type="ARBA" id="ARBA00006432"/>
    </source>
</evidence>
<comment type="similarity">
    <text evidence="1">Belongs to the ATP-dependent AMP-binding enzyme family.</text>
</comment>
<organism evidence="8 9">
    <name type="scientific">Aeromicrobium choanae</name>
    <dbReference type="NCBI Taxonomy" id="1736691"/>
    <lineage>
        <taxon>Bacteria</taxon>
        <taxon>Bacillati</taxon>
        <taxon>Actinomycetota</taxon>
        <taxon>Actinomycetes</taxon>
        <taxon>Propionibacteriales</taxon>
        <taxon>Nocardioidaceae</taxon>
        <taxon>Aeromicrobium</taxon>
    </lineage>
</organism>
<dbReference type="OrthoDB" id="9803968at2"/>
<dbReference type="InterPro" id="IPR032387">
    <property type="entry name" value="ACAS_N"/>
</dbReference>
<proteinExistence type="inferred from homology"/>
<dbReference type="PROSITE" id="PS00455">
    <property type="entry name" value="AMP_BINDING"/>
    <property type="match status" value="1"/>
</dbReference>
<reference evidence="9" key="1">
    <citation type="submission" date="2017-02" db="EMBL/GenBank/DDBJ databases">
        <authorList>
            <person name="Varghese N."/>
            <person name="Submissions S."/>
        </authorList>
    </citation>
    <scope>NUCLEOTIDE SEQUENCE [LARGE SCALE GENOMIC DNA]</scope>
    <source>
        <strain evidence="9">9H-4</strain>
    </source>
</reference>
<gene>
    <name evidence="8" type="ORF">SAMN06295964_1445</name>
</gene>
<dbReference type="InterPro" id="IPR000873">
    <property type="entry name" value="AMP-dep_synth/lig_dom"/>
</dbReference>
<evidence type="ECO:0000256" key="2">
    <source>
        <dbReference type="ARBA" id="ARBA00022598"/>
    </source>
</evidence>
<keyword evidence="2" id="KW-0436">Ligase</keyword>
<evidence type="ECO:0000256" key="3">
    <source>
        <dbReference type="ARBA" id="ARBA00022741"/>
    </source>
</evidence>
<dbReference type="GO" id="GO:0006629">
    <property type="term" value="P:lipid metabolic process"/>
    <property type="evidence" value="ECO:0007669"/>
    <property type="project" value="InterPro"/>
</dbReference>
<dbReference type="GO" id="GO:0030729">
    <property type="term" value="F:acetoacetate-CoA ligase activity"/>
    <property type="evidence" value="ECO:0007669"/>
    <property type="project" value="InterPro"/>
</dbReference>
<dbReference type="Pfam" id="PF00501">
    <property type="entry name" value="AMP-binding"/>
    <property type="match status" value="1"/>
</dbReference>
<evidence type="ECO:0000313" key="9">
    <source>
        <dbReference type="Proteomes" id="UP000191040"/>
    </source>
</evidence>
<evidence type="ECO:0000256" key="4">
    <source>
        <dbReference type="ARBA" id="ARBA00022840"/>
    </source>
</evidence>
<dbReference type="InterPro" id="IPR020845">
    <property type="entry name" value="AMP-binding_CS"/>
</dbReference>
<evidence type="ECO:0000259" key="6">
    <source>
        <dbReference type="Pfam" id="PF13193"/>
    </source>
</evidence>
<dbReference type="InterPro" id="IPR025110">
    <property type="entry name" value="AMP-bd_C"/>
</dbReference>
<protein>
    <submittedName>
        <fullName evidence="8">Acetoacetyl-CoA synthetase</fullName>
    </submittedName>
</protein>
<keyword evidence="4" id="KW-0067">ATP-binding</keyword>
<dbReference type="PANTHER" id="PTHR42921:SF1">
    <property type="entry name" value="ACETOACETYL-COA SYNTHETASE"/>
    <property type="match status" value="1"/>
</dbReference>
<dbReference type="PANTHER" id="PTHR42921">
    <property type="entry name" value="ACETOACETYL-COA SYNTHETASE"/>
    <property type="match status" value="1"/>
</dbReference>
<feature type="domain" description="AMP-dependent synthetase/ligase" evidence="5">
    <location>
        <begin position="158"/>
        <end position="519"/>
    </location>
</feature>
<feature type="domain" description="AMP-binding enzyme C-terminal" evidence="6">
    <location>
        <begin position="588"/>
        <end position="663"/>
    </location>
</feature>
<dbReference type="Gene3D" id="3.40.50.12780">
    <property type="entry name" value="N-terminal domain of ligase-like"/>
    <property type="match status" value="1"/>
</dbReference>
<dbReference type="Proteomes" id="UP000191040">
    <property type="component" value="Chromosome I"/>
</dbReference>
<dbReference type="InterPro" id="IPR042099">
    <property type="entry name" value="ANL_N_sf"/>
</dbReference>
<dbReference type="InterPro" id="IPR005914">
    <property type="entry name" value="Acac_CoA_synth"/>
</dbReference>
<dbReference type="Pfam" id="PF16177">
    <property type="entry name" value="ACAS_N"/>
    <property type="match status" value="1"/>
</dbReference>
<accession>A0A1T4YZQ5</accession>
<dbReference type="SUPFAM" id="SSF56801">
    <property type="entry name" value="Acetyl-CoA synthetase-like"/>
    <property type="match status" value="1"/>
</dbReference>
<evidence type="ECO:0000313" key="8">
    <source>
        <dbReference type="EMBL" id="SKB06791.1"/>
    </source>
</evidence>
<feature type="domain" description="Acetyl-coenzyme A synthetase N-terminal" evidence="7">
    <location>
        <begin position="93"/>
        <end position="147"/>
    </location>
</feature>
<keyword evidence="3" id="KW-0547">Nucleotide-binding</keyword>
<evidence type="ECO:0000259" key="7">
    <source>
        <dbReference type="Pfam" id="PF16177"/>
    </source>
</evidence>